<feature type="region of interest" description="Disordered" evidence="1">
    <location>
        <begin position="32"/>
        <end position="93"/>
    </location>
</feature>
<dbReference type="AlphaFoldDB" id="A0A914CUN8"/>
<sequence length="153" mass="17464">MPLIDLTKEQHQATTFMSAPIIEIKDDKCLKNDNTTHDASENGIQEEKQSELKPGNNEHAHAQSSLSPDLNTEADEVIILDSQPKNITKGFQHQKEVSQIKKESEIYIYTLPCLYQNQNMSKDSSQQPMFEIAVIPEHIVKERLENILSKTKF</sequence>
<dbReference type="Proteomes" id="UP000887540">
    <property type="component" value="Unplaced"/>
</dbReference>
<evidence type="ECO:0000313" key="2">
    <source>
        <dbReference type="Proteomes" id="UP000887540"/>
    </source>
</evidence>
<organism evidence="2 3">
    <name type="scientific">Acrobeloides nanus</name>
    <dbReference type="NCBI Taxonomy" id="290746"/>
    <lineage>
        <taxon>Eukaryota</taxon>
        <taxon>Metazoa</taxon>
        <taxon>Ecdysozoa</taxon>
        <taxon>Nematoda</taxon>
        <taxon>Chromadorea</taxon>
        <taxon>Rhabditida</taxon>
        <taxon>Tylenchina</taxon>
        <taxon>Cephalobomorpha</taxon>
        <taxon>Cephaloboidea</taxon>
        <taxon>Cephalobidae</taxon>
        <taxon>Acrobeloides</taxon>
    </lineage>
</organism>
<name>A0A914CUN8_9BILA</name>
<feature type="compositionally biased region" description="Basic and acidic residues" evidence="1">
    <location>
        <begin position="32"/>
        <end position="61"/>
    </location>
</feature>
<protein>
    <submittedName>
        <fullName evidence="3">Uncharacterized protein</fullName>
    </submittedName>
</protein>
<dbReference type="WBParaSite" id="ACRNAN_scaffold14273.g25681.t1">
    <property type="protein sequence ID" value="ACRNAN_scaffold14273.g25681.t1"/>
    <property type="gene ID" value="ACRNAN_scaffold14273.g25681"/>
</dbReference>
<evidence type="ECO:0000256" key="1">
    <source>
        <dbReference type="SAM" id="MobiDB-lite"/>
    </source>
</evidence>
<accession>A0A914CUN8</accession>
<evidence type="ECO:0000313" key="3">
    <source>
        <dbReference type="WBParaSite" id="ACRNAN_scaffold14273.g25681.t1"/>
    </source>
</evidence>
<proteinExistence type="predicted"/>
<keyword evidence="2" id="KW-1185">Reference proteome</keyword>
<reference evidence="3" key="1">
    <citation type="submission" date="2022-11" db="UniProtKB">
        <authorList>
            <consortium name="WormBaseParasite"/>
        </authorList>
    </citation>
    <scope>IDENTIFICATION</scope>
</reference>